<proteinExistence type="inferred from homology"/>
<evidence type="ECO:0000256" key="1">
    <source>
        <dbReference type="ARBA" id="ARBA00009477"/>
    </source>
</evidence>
<dbReference type="Gene3D" id="1.10.287.470">
    <property type="entry name" value="Helix hairpin bin"/>
    <property type="match status" value="1"/>
</dbReference>
<keyword evidence="6" id="KW-1185">Reference proteome</keyword>
<evidence type="ECO:0000259" key="3">
    <source>
        <dbReference type="Pfam" id="PF25893"/>
    </source>
</evidence>
<dbReference type="PANTHER" id="PTHR30097">
    <property type="entry name" value="CATION EFFLUX SYSTEM PROTEIN CUSB"/>
    <property type="match status" value="1"/>
</dbReference>
<dbReference type="Pfam" id="PF25893">
    <property type="entry name" value="HH_CzcB"/>
    <property type="match status" value="1"/>
</dbReference>
<comment type="caution">
    <text evidence="5">The sequence shown here is derived from an EMBL/GenBank/DDBJ whole genome shotgun (WGS) entry which is preliminary data.</text>
</comment>
<dbReference type="GO" id="GO:0060003">
    <property type="term" value="P:copper ion export"/>
    <property type="evidence" value="ECO:0007669"/>
    <property type="project" value="TreeGrafter"/>
</dbReference>
<dbReference type="SUPFAM" id="SSF111369">
    <property type="entry name" value="HlyD-like secretion proteins"/>
    <property type="match status" value="1"/>
</dbReference>
<evidence type="ECO:0000259" key="4">
    <source>
        <dbReference type="Pfam" id="PF25954"/>
    </source>
</evidence>
<evidence type="ECO:0000313" key="6">
    <source>
        <dbReference type="Proteomes" id="UP000029554"/>
    </source>
</evidence>
<dbReference type="InterPro" id="IPR058648">
    <property type="entry name" value="HH_CzcB-like"/>
</dbReference>
<evidence type="ECO:0000256" key="2">
    <source>
        <dbReference type="ARBA" id="ARBA00022448"/>
    </source>
</evidence>
<dbReference type="OrthoDB" id="9814657at2"/>
<dbReference type="STRING" id="1453498.LG45_11575"/>
<dbReference type="NCBIfam" id="TIGR01730">
    <property type="entry name" value="RND_mfp"/>
    <property type="match status" value="1"/>
</dbReference>
<dbReference type="GO" id="GO:0030313">
    <property type="term" value="C:cell envelope"/>
    <property type="evidence" value="ECO:0007669"/>
    <property type="project" value="TreeGrafter"/>
</dbReference>
<evidence type="ECO:0000313" key="5">
    <source>
        <dbReference type="EMBL" id="KGD67753.1"/>
    </source>
</evidence>
<protein>
    <submittedName>
        <fullName evidence="5">Cation transporter</fullName>
    </submittedName>
</protein>
<dbReference type="GO" id="GO:0022857">
    <property type="term" value="F:transmembrane transporter activity"/>
    <property type="evidence" value="ECO:0007669"/>
    <property type="project" value="InterPro"/>
</dbReference>
<dbReference type="PANTHER" id="PTHR30097:SF4">
    <property type="entry name" value="SLR6042 PROTEIN"/>
    <property type="match status" value="1"/>
</dbReference>
<sequence length="372" mass="41338">MKKILYILATTTLLISCKDAKTEAPAEKNEGLTVISTNQFKTMAMEVGTPIEQDFDVTIKASGRIDVPPQNRAKITSFIGGYVKSTNLLVGNKVVKGQPLLTMENTEFLDIQKDYLEVAEQITYLKSEFERQKTLYDEKITSQKNYLKAESDYRRAKGMYQSLRAKLLLLNINPSNVEKGKLTSVVTIYSPISGDIVIMNANVGMYIAASDVILEIVDTNHLHLELAVFEKDILKIKIGQGIKFTVPEASKEVFNAEVHLVGKSIEGNDRTINVHGHLDDAIKQKLLTGMFVESQIITNSKKGLAIPKDALISENQKYFVLLLKKEDAKGFSFEKVPVEKGASSESFVEILPNDQVNASSKLLTKGVFDIIN</sequence>
<gene>
    <name evidence="5" type="ORF">LG45_11575</name>
</gene>
<dbReference type="PROSITE" id="PS51257">
    <property type="entry name" value="PROKAR_LIPOPROTEIN"/>
    <property type="match status" value="1"/>
</dbReference>
<keyword evidence="2" id="KW-0813">Transport</keyword>
<dbReference type="RefSeq" id="WP_035127236.1">
    <property type="nucleotide sequence ID" value="NZ_JRHH01000004.1"/>
</dbReference>
<dbReference type="Proteomes" id="UP000029554">
    <property type="component" value="Unassembled WGS sequence"/>
</dbReference>
<dbReference type="InterPro" id="IPR058792">
    <property type="entry name" value="Beta-barrel_RND_2"/>
</dbReference>
<dbReference type="InterPro" id="IPR006143">
    <property type="entry name" value="RND_pump_MFP"/>
</dbReference>
<comment type="similarity">
    <text evidence="1">Belongs to the membrane fusion protein (MFP) (TC 8.A.1) family.</text>
</comment>
<dbReference type="Gene3D" id="2.40.420.20">
    <property type="match status" value="1"/>
</dbReference>
<dbReference type="InterPro" id="IPR051909">
    <property type="entry name" value="MFP_Cation_Efflux"/>
</dbReference>
<feature type="domain" description="CusB-like beta-barrel" evidence="4">
    <location>
        <begin position="224"/>
        <end position="297"/>
    </location>
</feature>
<reference evidence="5 6" key="1">
    <citation type="submission" date="2014-09" db="EMBL/GenBank/DDBJ databases">
        <title>Whole Genome Shotgun of Flavobacterium aquatile LMG 4008.</title>
        <authorList>
            <person name="Gale A.N."/>
            <person name="Pipes S.E."/>
            <person name="Newman J.D."/>
        </authorList>
    </citation>
    <scope>NUCLEOTIDE SEQUENCE [LARGE SCALE GENOMIC DNA]</scope>
    <source>
        <strain evidence="5 6">LMG 4008</strain>
    </source>
</reference>
<organism evidence="5 6">
    <name type="scientific">Flavobacterium aquatile LMG 4008 = ATCC 11947</name>
    <dbReference type="NCBI Taxonomy" id="1453498"/>
    <lineage>
        <taxon>Bacteria</taxon>
        <taxon>Pseudomonadati</taxon>
        <taxon>Bacteroidota</taxon>
        <taxon>Flavobacteriia</taxon>
        <taxon>Flavobacteriales</taxon>
        <taxon>Flavobacteriaceae</taxon>
        <taxon>Flavobacterium</taxon>
    </lineage>
</organism>
<dbReference type="Pfam" id="PF25954">
    <property type="entry name" value="Beta-barrel_RND_2"/>
    <property type="match status" value="1"/>
</dbReference>
<name>A0A095TZD6_9FLAO</name>
<dbReference type="EMBL" id="JRHH01000004">
    <property type="protein sequence ID" value="KGD67753.1"/>
    <property type="molecule type" value="Genomic_DNA"/>
</dbReference>
<feature type="domain" description="CzcB-like alpha-helical hairpin" evidence="3">
    <location>
        <begin position="111"/>
        <end position="168"/>
    </location>
</feature>
<dbReference type="Gene3D" id="2.40.30.170">
    <property type="match status" value="1"/>
</dbReference>
<dbReference type="GO" id="GO:0015679">
    <property type="term" value="P:plasma membrane copper ion transport"/>
    <property type="evidence" value="ECO:0007669"/>
    <property type="project" value="TreeGrafter"/>
</dbReference>
<dbReference type="AlphaFoldDB" id="A0A095TZD6"/>
<accession>A0A095TZD6</accession>
<dbReference type="eggNOG" id="COG0845">
    <property type="taxonomic scope" value="Bacteria"/>
</dbReference>
<dbReference type="GO" id="GO:0016020">
    <property type="term" value="C:membrane"/>
    <property type="evidence" value="ECO:0007669"/>
    <property type="project" value="InterPro"/>
</dbReference>